<dbReference type="Proteomes" id="UP000308744">
    <property type="component" value="Unassembled WGS sequence"/>
</dbReference>
<protein>
    <submittedName>
        <fullName evidence="6">ABC transporter ATP-binding protein</fullName>
    </submittedName>
</protein>
<name>A0A4U2XYS0_9BACI</name>
<evidence type="ECO:0000256" key="1">
    <source>
        <dbReference type="ARBA" id="ARBA00005417"/>
    </source>
</evidence>
<dbReference type="SMART" id="SM00382">
    <property type="entry name" value="AAA"/>
    <property type="match status" value="1"/>
</dbReference>
<evidence type="ECO:0000313" key="7">
    <source>
        <dbReference type="Proteomes" id="UP000308744"/>
    </source>
</evidence>
<reference evidence="6 7" key="1">
    <citation type="submission" date="2019-04" db="EMBL/GenBank/DDBJ databases">
        <title>Lysinibacillus genome sequencing.</title>
        <authorList>
            <person name="Dunlap C."/>
        </authorList>
    </citation>
    <scope>NUCLEOTIDE SEQUENCE [LARGE SCALE GENOMIC DNA]</scope>
    <source>
        <strain evidence="6 7">CCTCC AB 2010389</strain>
    </source>
</reference>
<keyword evidence="2" id="KW-0813">Transport</keyword>
<dbReference type="GO" id="GO:0016887">
    <property type="term" value="F:ATP hydrolysis activity"/>
    <property type="evidence" value="ECO:0007669"/>
    <property type="project" value="InterPro"/>
</dbReference>
<comment type="caution">
    <text evidence="6">The sequence shown here is derived from an EMBL/GenBank/DDBJ whole genome shotgun (WGS) entry which is preliminary data.</text>
</comment>
<evidence type="ECO:0000259" key="5">
    <source>
        <dbReference type="PROSITE" id="PS50893"/>
    </source>
</evidence>
<dbReference type="CDD" id="cd03268">
    <property type="entry name" value="ABC_BcrA_bacitracin_resist"/>
    <property type="match status" value="1"/>
</dbReference>
<feature type="domain" description="ABC transporter" evidence="5">
    <location>
        <begin position="6"/>
        <end position="233"/>
    </location>
</feature>
<evidence type="ECO:0000313" key="6">
    <source>
        <dbReference type="EMBL" id="TKI53089.1"/>
    </source>
</evidence>
<dbReference type="InterPro" id="IPR017871">
    <property type="entry name" value="ABC_transporter-like_CS"/>
</dbReference>
<evidence type="ECO:0000256" key="2">
    <source>
        <dbReference type="ARBA" id="ARBA00022448"/>
    </source>
</evidence>
<dbReference type="PANTHER" id="PTHR43335">
    <property type="entry name" value="ABC TRANSPORTER, ATP-BINDING PROTEIN"/>
    <property type="match status" value="1"/>
</dbReference>
<dbReference type="InterPro" id="IPR027417">
    <property type="entry name" value="P-loop_NTPase"/>
</dbReference>
<dbReference type="RefSeq" id="WP_107896871.1">
    <property type="nucleotide sequence ID" value="NZ_PYWM01000026.1"/>
</dbReference>
<gene>
    <name evidence="6" type="ORF">FC756_25835</name>
</gene>
<sequence>MCSNIIETVNLCKKYKTTYAVKDLNLQVKKGEIYGFLGPNGSGKTTSIKMLLGLIKATAGSVTLFGKQLESDRNHILKKVGALVESPSYYGHLTGYENLKIIQRMLNVSEKRIEEVLNIVRLTKAKNKLVKQYSLGMKQRLGIAIALLGKPELLILDEPTNGLDPAGIHEIRDLIKSLPETDGITILISSHLLSEIDQMATQVGIISEGNLIFQDSIEVLRNKSDSQIRVRVNDANKAKIILENKFDDSIQLDANSNLILNKTDDNHISLVNNMLVDSNLSVYRIEEIKSSLEDVFLNIIKGEYS</sequence>
<dbReference type="PROSITE" id="PS50893">
    <property type="entry name" value="ABC_TRANSPORTER_2"/>
    <property type="match status" value="1"/>
</dbReference>
<comment type="similarity">
    <text evidence="1">Belongs to the ABC transporter superfamily.</text>
</comment>
<dbReference type="EMBL" id="SZPU01000141">
    <property type="protein sequence ID" value="TKI53089.1"/>
    <property type="molecule type" value="Genomic_DNA"/>
</dbReference>
<dbReference type="SUPFAM" id="SSF52540">
    <property type="entry name" value="P-loop containing nucleoside triphosphate hydrolases"/>
    <property type="match status" value="1"/>
</dbReference>
<dbReference type="Gene3D" id="3.40.50.300">
    <property type="entry name" value="P-loop containing nucleotide triphosphate hydrolases"/>
    <property type="match status" value="1"/>
</dbReference>
<evidence type="ECO:0000256" key="3">
    <source>
        <dbReference type="ARBA" id="ARBA00022741"/>
    </source>
</evidence>
<dbReference type="PROSITE" id="PS00211">
    <property type="entry name" value="ABC_TRANSPORTER_1"/>
    <property type="match status" value="1"/>
</dbReference>
<dbReference type="InterPro" id="IPR003593">
    <property type="entry name" value="AAA+_ATPase"/>
</dbReference>
<dbReference type="PANTHER" id="PTHR43335:SF4">
    <property type="entry name" value="ABC TRANSPORTER, ATP-BINDING PROTEIN"/>
    <property type="match status" value="1"/>
</dbReference>
<keyword evidence="4 6" id="KW-0067">ATP-binding</keyword>
<organism evidence="6 7">
    <name type="scientific">Lysinibacillus mangiferihumi</name>
    <dbReference type="NCBI Taxonomy" id="1130819"/>
    <lineage>
        <taxon>Bacteria</taxon>
        <taxon>Bacillati</taxon>
        <taxon>Bacillota</taxon>
        <taxon>Bacilli</taxon>
        <taxon>Bacillales</taxon>
        <taxon>Bacillaceae</taxon>
        <taxon>Lysinibacillus</taxon>
    </lineage>
</organism>
<evidence type="ECO:0000256" key="4">
    <source>
        <dbReference type="ARBA" id="ARBA00022840"/>
    </source>
</evidence>
<dbReference type="Pfam" id="PF00005">
    <property type="entry name" value="ABC_tran"/>
    <property type="match status" value="1"/>
</dbReference>
<dbReference type="AlphaFoldDB" id="A0A4U2XYS0"/>
<keyword evidence="3" id="KW-0547">Nucleotide-binding</keyword>
<keyword evidence="7" id="KW-1185">Reference proteome</keyword>
<dbReference type="InterPro" id="IPR003439">
    <property type="entry name" value="ABC_transporter-like_ATP-bd"/>
</dbReference>
<proteinExistence type="inferred from homology"/>
<dbReference type="GO" id="GO:0005524">
    <property type="term" value="F:ATP binding"/>
    <property type="evidence" value="ECO:0007669"/>
    <property type="project" value="UniProtKB-KW"/>
</dbReference>
<accession>A0A4U2XYS0</accession>